<gene>
    <name evidence="1" type="ORF">F4820DRAFT_408555</name>
</gene>
<evidence type="ECO:0000313" key="2">
    <source>
        <dbReference type="Proteomes" id="UP001497700"/>
    </source>
</evidence>
<evidence type="ECO:0000313" key="1">
    <source>
        <dbReference type="EMBL" id="KAI4868996.1"/>
    </source>
</evidence>
<protein>
    <submittedName>
        <fullName evidence="1">Uncharacterized protein</fullName>
    </submittedName>
</protein>
<dbReference type="Proteomes" id="UP001497700">
    <property type="component" value="Unassembled WGS sequence"/>
</dbReference>
<keyword evidence="2" id="KW-1185">Reference proteome</keyword>
<sequence>MGYLSNFKDYGKLSYWWSAAPPSGNAVAGMSVGGLVPVILAIPRVSAPAATPTLGTALGMPLWPLIRSSFRTVALQHFSFKLCRIEYRYIPDGRDTRVHVVGAYFIFITTAYVLPSPEKDAACRGVMVHT</sequence>
<comment type="caution">
    <text evidence="1">The sequence shown here is derived from an EMBL/GenBank/DDBJ whole genome shotgun (WGS) entry which is preliminary data.</text>
</comment>
<name>A0ACB9ZBQ7_9PEZI</name>
<reference evidence="1 2" key="1">
    <citation type="journal article" date="2022" name="New Phytol.">
        <title>Ecological generalism drives hyperdiversity of secondary metabolite gene clusters in xylarialean endophytes.</title>
        <authorList>
            <person name="Franco M.E.E."/>
            <person name="Wisecaver J.H."/>
            <person name="Arnold A.E."/>
            <person name="Ju Y.M."/>
            <person name="Slot J.C."/>
            <person name="Ahrendt S."/>
            <person name="Moore L.P."/>
            <person name="Eastman K.E."/>
            <person name="Scott K."/>
            <person name="Konkel Z."/>
            <person name="Mondo S.J."/>
            <person name="Kuo A."/>
            <person name="Hayes R.D."/>
            <person name="Haridas S."/>
            <person name="Andreopoulos B."/>
            <person name="Riley R."/>
            <person name="LaButti K."/>
            <person name="Pangilinan J."/>
            <person name="Lipzen A."/>
            <person name="Amirebrahimi M."/>
            <person name="Yan J."/>
            <person name="Adam C."/>
            <person name="Keymanesh K."/>
            <person name="Ng V."/>
            <person name="Louie K."/>
            <person name="Northen T."/>
            <person name="Drula E."/>
            <person name="Henrissat B."/>
            <person name="Hsieh H.M."/>
            <person name="Youens-Clark K."/>
            <person name="Lutzoni F."/>
            <person name="Miadlikowska J."/>
            <person name="Eastwood D.C."/>
            <person name="Hamelin R.C."/>
            <person name="Grigoriev I.V."/>
            <person name="U'Ren J.M."/>
        </authorList>
    </citation>
    <scope>NUCLEOTIDE SEQUENCE [LARGE SCALE GENOMIC DNA]</scope>
    <source>
        <strain evidence="1 2">CBS 119005</strain>
    </source>
</reference>
<proteinExistence type="predicted"/>
<dbReference type="EMBL" id="MU393434">
    <property type="protein sequence ID" value="KAI4868996.1"/>
    <property type="molecule type" value="Genomic_DNA"/>
</dbReference>
<organism evidence="1 2">
    <name type="scientific">Hypoxylon rubiginosum</name>
    <dbReference type="NCBI Taxonomy" id="110542"/>
    <lineage>
        <taxon>Eukaryota</taxon>
        <taxon>Fungi</taxon>
        <taxon>Dikarya</taxon>
        <taxon>Ascomycota</taxon>
        <taxon>Pezizomycotina</taxon>
        <taxon>Sordariomycetes</taxon>
        <taxon>Xylariomycetidae</taxon>
        <taxon>Xylariales</taxon>
        <taxon>Hypoxylaceae</taxon>
        <taxon>Hypoxylon</taxon>
    </lineage>
</organism>
<accession>A0ACB9ZBQ7</accession>